<gene>
    <name evidence="2" type="ORF">AABB24_038138</name>
</gene>
<accession>A0ABD2QWA8</accession>
<comment type="caution">
    <text evidence="2">The sequence shown here is derived from an EMBL/GenBank/DDBJ whole genome shotgun (WGS) entry which is preliminary data.</text>
</comment>
<evidence type="ECO:0000313" key="2">
    <source>
        <dbReference type="EMBL" id="KAL3323819.1"/>
    </source>
</evidence>
<name>A0ABD2QWA8_9SOLN</name>
<dbReference type="SUPFAM" id="SSF48371">
    <property type="entry name" value="ARM repeat"/>
    <property type="match status" value="1"/>
</dbReference>
<keyword evidence="3" id="KW-1185">Reference proteome</keyword>
<dbReference type="Proteomes" id="UP001627284">
    <property type="component" value="Unassembled WGS sequence"/>
</dbReference>
<dbReference type="InterPro" id="IPR016024">
    <property type="entry name" value="ARM-type_fold"/>
</dbReference>
<evidence type="ECO:0000256" key="1">
    <source>
        <dbReference type="SAM" id="MobiDB-lite"/>
    </source>
</evidence>
<sequence length="346" mass="38225">EETIFLLCSILDIFPSSIQRHYDGVEDAIVLRLMSGKCNPSMLKKLGYCLALLPKSRGDEDGWVLMMQKIMLSINIQLNDAFQGLEKETIRTEAMRLLLPPGKDPPPPLGGQSLYRGTVDNTMRPEHLQISRISTLILCCCELLTSSYPFQVAIHVLPLIALAKRVLMVDGSSSPGIAYMTTMKQEFFCSELPVLHSHILDLLTSIVKGLGSQLLPHVGSIIRLLTNYIETSTLPELRIKVYAIMKVLLLSLGVGISTHLTDVIVNNSLMDLDERGTSFVAQQKIHPETTTKTSHKKRKHASTSSSLEEQPDKDVSEVEMSPNMASLSVKIAALEALEALLAVKCF</sequence>
<proteinExistence type="predicted"/>
<feature type="non-terminal residue" evidence="2">
    <location>
        <position position="1"/>
    </location>
</feature>
<dbReference type="EMBL" id="JBJKTR010000023">
    <property type="protein sequence ID" value="KAL3323819.1"/>
    <property type="molecule type" value="Genomic_DNA"/>
</dbReference>
<evidence type="ECO:0008006" key="4">
    <source>
        <dbReference type="Google" id="ProtNLM"/>
    </source>
</evidence>
<reference evidence="2 3" key="1">
    <citation type="submission" date="2024-05" db="EMBL/GenBank/DDBJ databases">
        <title>De novo assembly of an allotetraploid wild potato.</title>
        <authorList>
            <person name="Hosaka A.J."/>
        </authorList>
    </citation>
    <scope>NUCLEOTIDE SEQUENCE [LARGE SCALE GENOMIC DNA]</scope>
    <source>
        <tissue evidence="2">Young leaves</tissue>
    </source>
</reference>
<evidence type="ECO:0000313" key="3">
    <source>
        <dbReference type="Proteomes" id="UP001627284"/>
    </source>
</evidence>
<dbReference type="PANTHER" id="PTHR34105:SF1">
    <property type="entry name" value="PROLINE-, GLUTAMIC ACID- AND LEUCINE-RICH PROTEIN 1"/>
    <property type="match status" value="1"/>
</dbReference>
<feature type="region of interest" description="Disordered" evidence="1">
    <location>
        <begin position="281"/>
        <end position="318"/>
    </location>
</feature>
<organism evidence="2 3">
    <name type="scientific">Solanum stoloniferum</name>
    <dbReference type="NCBI Taxonomy" id="62892"/>
    <lineage>
        <taxon>Eukaryota</taxon>
        <taxon>Viridiplantae</taxon>
        <taxon>Streptophyta</taxon>
        <taxon>Embryophyta</taxon>
        <taxon>Tracheophyta</taxon>
        <taxon>Spermatophyta</taxon>
        <taxon>Magnoliopsida</taxon>
        <taxon>eudicotyledons</taxon>
        <taxon>Gunneridae</taxon>
        <taxon>Pentapetalae</taxon>
        <taxon>asterids</taxon>
        <taxon>lamiids</taxon>
        <taxon>Solanales</taxon>
        <taxon>Solanaceae</taxon>
        <taxon>Solanoideae</taxon>
        <taxon>Solaneae</taxon>
        <taxon>Solanum</taxon>
    </lineage>
</organism>
<protein>
    <recommendedName>
        <fullName evidence="4">Pre-rRNA-processing protein RIX1 N-terminal domain-containing protein</fullName>
    </recommendedName>
</protein>
<dbReference type="AlphaFoldDB" id="A0ABD2QWA8"/>
<dbReference type="PANTHER" id="PTHR34105">
    <property type="entry name" value="PROLINE-, GLUTAMIC ACID- AND LEUCINE-RICH PROTEIN 1"/>
    <property type="match status" value="1"/>
</dbReference>